<proteinExistence type="predicted"/>
<evidence type="ECO:0000313" key="2">
    <source>
        <dbReference type="EMBL" id="KAH8997625.1"/>
    </source>
</evidence>
<dbReference type="Proteomes" id="UP001201163">
    <property type="component" value="Unassembled WGS sequence"/>
</dbReference>
<gene>
    <name evidence="2" type="ORF">EDB92DRAFT_1933564</name>
</gene>
<name>A0AAD4LLU7_9AGAM</name>
<keyword evidence="3" id="KW-1185">Reference proteome</keyword>
<comment type="caution">
    <text evidence="2">The sequence shown here is derived from an EMBL/GenBank/DDBJ whole genome shotgun (WGS) entry which is preliminary data.</text>
</comment>
<organism evidence="2 3">
    <name type="scientific">Lactarius akahatsu</name>
    <dbReference type="NCBI Taxonomy" id="416441"/>
    <lineage>
        <taxon>Eukaryota</taxon>
        <taxon>Fungi</taxon>
        <taxon>Dikarya</taxon>
        <taxon>Basidiomycota</taxon>
        <taxon>Agaricomycotina</taxon>
        <taxon>Agaricomycetes</taxon>
        <taxon>Russulales</taxon>
        <taxon>Russulaceae</taxon>
        <taxon>Lactarius</taxon>
    </lineage>
</organism>
<feature type="compositionally biased region" description="Polar residues" evidence="1">
    <location>
        <begin position="26"/>
        <end position="37"/>
    </location>
</feature>
<evidence type="ECO:0000256" key="1">
    <source>
        <dbReference type="SAM" id="MobiDB-lite"/>
    </source>
</evidence>
<dbReference type="EMBL" id="JAKELL010000007">
    <property type="protein sequence ID" value="KAH8997625.1"/>
    <property type="molecule type" value="Genomic_DNA"/>
</dbReference>
<evidence type="ECO:0000313" key="3">
    <source>
        <dbReference type="Proteomes" id="UP001201163"/>
    </source>
</evidence>
<feature type="region of interest" description="Disordered" evidence="1">
    <location>
        <begin position="181"/>
        <end position="212"/>
    </location>
</feature>
<reference evidence="2" key="1">
    <citation type="submission" date="2022-01" db="EMBL/GenBank/DDBJ databases">
        <title>Comparative genomics reveals a dynamic genome evolution in the ectomycorrhizal milk-cap (Lactarius) mushrooms.</title>
        <authorList>
            <consortium name="DOE Joint Genome Institute"/>
            <person name="Lebreton A."/>
            <person name="Tang N."/>
            <person name="Kuo A."/>
            <person name="LaButti K."/>
            <person name="Drula E."/>
            <person name="Barry K."/>
            <person name="Clum A."/>
            <person name="Lipzen A."/>
            <person name="Mousain D."/>
            <person name="Ng V."/>
            <person name="Wang R."/>
            <person name="Wang X."/>
            <person name="Dai Y."/>
            <person name="Henrissat B."/>
            <person name="Grigoriev I.V."/>
            <person name="Guerin-Laguette A."/>
            <person name="Yu F."/>
            <person name="Martin F.M."/>
        </authorList>
    </citation>
    <scope>NUCLEOTIDE SEQUENCE</scope>
    <source>
        <strain evidence="2">QP</strain>
    </source>
</reference>
<sequence>MDVDRAPLDHQDTLHELPQVQESSFAHTAPPLSNGTHTPLARSPLQHSGTAQPREPFREIPVKVHIRRPDRDAWVYVGRATVSLDNTGHPSQVVVRAASTDKILTVFSESSELQAEKRGNFVVVGCLDGSKVVSWSLNALNSSETLRLLACIELTCYRCKQAVADPRFHHRSRRRIERVIKDDRRRRHKRRQDQETMIDLFSKQDLNEPEDT</sequence>
<dbReference type="AlphaFoldDB" id="A0AAD4LLU7"/>
<feature type="region of interest" description="Disordered" evidence="1">
    <location>
        <begin position="26"/>
        <end position="59"/>
    </location>
</feature>
<protein>
    <submittedName>
        <fullName evidence="2">Uncharacterized protein</fullName>
    </submittedName>
</protein>
<accession>A0AAD4LLU7</accession>